<organism evidence="4 5">
    <name type="scientific">Pan troglodytes</name>
    <name type="common">Chimpanzee</name>
    <dbReference type="NCBI Taxonomy" id="9598"/>
    <lineage>
        <taxon>Eukaryota</taxon>
        <taxon>Metazoa</taxon>
        <taxon>Chordata</taxon>
        <taxon>Craniata</taxon>
        <taxon>Vertebrata</taxon>
        <taxon>Euteleostomi</taxon>
        <taxon>Mammalia</taxon>
        <taxon>Eutheria</taxon>
        <taxon>Euarchontoglires</taxon>
        <taxon>Primates</taxon>
        <taxon>Haplorrhini</taxon>
        <taxon>Catarrhini</taxon>
        <taxon>Hominidae</taxon>
        <taxon>Pan</taxon>
    </lineage>
</organism>
<dbReference type="InterPro" id="IPR002048">
    <property type="entry name" value="EF_hand_dom"/>
</dbReference>
<dbReference type="KEGG" id="ptr:469735"/>
<dbReference type="PROSITE" id="PS50222">
    <property type="entry name" value="EF_HAND_2"/>
    <property type="match status" value="2"/>
</dbReference>
<feature type="domain" description="EF-hand" evidence="3">
    <location>
        <begin position="156"/>
        <end position="191"/>
    </location>
</feature>
<dbReference type="EMBL" id="NBAG03000349">
    <property type="protein sequence ID" value="PNI36604.1"/>
    <property type="molecule type" value="Genomic_DNA"/>
</dbReference>
<dbReference type="GO" id="GO:0043226">
    <property type="term" value="C:organelle"/>
    <property type="evidence" value="ECO:0007669"/>
    <property type="project" value="UniProtKB-ARBA"/>
</dbReference>
<dbReference type="FunFam" id="1.10.238.10:FF:000178">
    <property type="entry name" value="Calmodulin-2 A"/>
    <property type="match status" value="1"/>
</dbReference>
<dbReference type="STRING" id="9598.ENSPTRP00000050970"/>
<comment type="caution">
    <text evidence="4">The sequence shown here is derived from an EMBL/GenBank/DDBJ whole genome shotgun (WGS) entry which is preliminary data.</text>
</comment>
<feature type="domain" description="EF-hand" evidence="3">
    <location>
        <begin position="234"/>
        <end position="269"/>
    </location>
</feature>
<gene>
    <name evidence="4" type="ORF">CK820_G0037049</name>
</gene>
<dbReference type="GO" id="GO:0005509">
    <property type="term" value="F:calcium ion binding"/>
    <property type="evidence" value="ECO:0007669"/>
    <property type="project" value="InterPro"/>
</dbReference>
<reference evidence="4 5" key="1">
    <citation type="submission" date="2017-12" db="EMBL/GenBank/DDBJ databases">
        <title>High-resolution comparative analysis of great ape genomes.</title>
        <authorList>
            <person name="Pollen A."/>
            <person name="Hastie A."/>
            <person name="Hormozdiari F."/>
            <person name="Dougherty M."/>
            <person name="Liu R."/>
            <person name="Chaisson M."/>
            <person name="Hoppe E."/>
            <person name="Hill C."/>
            <person name="Pang A."/>
            <person name="Hillier L."/>
            <person name="Baker C."/>
            <person name="Armstrong J."/>
            <person name="Shendure J."/>
            <person name="Paten B."/>
            <person name="Wilson R."/>
            <person name="Chao H."/>
            <person name="Schneider V."/>
            <person name="Ventura M."/>
            <person name="Kronenberg Z."/>
            <person name="Murali S."/>
            <person name="Gordon D."/>
            <person name="Cantsilieris S."/>
            <person name="Munson K."/>
            <person name="Nelson B."/>
            <person name="Raja A."/>
            <person name="Underwood J."/>
            <person name="Diekhans M."/>
            <person name="Fiddes I."/>
            <person name="Haussler D."/>
            <person name="Eichler E."/>
        </authorList>
    </citation>
    <scope>NUCLEOTIDE SEQUENCE [LARGE SCALE GENOMIC DNA]</scope>
    <source>
        <strain evidence="4">Yerkes chimp pedigree #C0471</strain>
    </source>
</reference>
<dbReference type="Pfam" id="PF13499">
    <property type="entry name" value="EF-hand_7"/>
    <property type="match status" value="1"/>
</dbReference>
<dbReference type="Proteomes" id="UP000236370">
    <property type="component" value="Unassembled WGS sequence"/>
</dbReference>
<dbReference type="AlphaFoldDB" id="A0A2J8KNK8"/>
<dbReference type="CDD" id="cd00051">
    <property type="entry name" value="EFh"/>
    <property type="match status" value="2"/>
</dbReference>
<dbReference type="SUPFAM" id="SSF47473">
    <property type="entry name" value="EF-hand"/>
    <property type="match status" value="1"/>
</dbReference>
<protein>
    <submittedName>
        <fullName evidence="4">EFCAB2 isoform 1</fullName>
    </submittedName>
</protein>
<name>A0A2J8KNK8_PANTR</name>
<evidence type="ECO:0000256" key="2">
    <source>
        <dbReference type="SAM" id="MobiDB-lite"/>
    </source>
</evidence>
<dbReference type="InterPro" id="IPR011992">
    <property type="entry name" value="EF-hand-dom_pair"/>
</dbReference>
<feature type="compositionally biased region" description="Low complexity" evidence="2">
    <location>
        <begin position="60"/>
        <end position="82"/>
    </location>
</feature>
<evidence type="ECO:0000313" key="4">
    <source>
        <dbReference type="EMBL" id="PNI36604.1"/>
    </source>
</evidence>
<dbReference type="Gene3D" id="1.10.238.10">
    <property type="entry name" value="EF-hand"/>
    <property type="match status" value="2"/>
</dbReference>
<evidence type="ECO:0000256" key="1">
    <source>
        <dbReference type="ARBA" id="ARBA00022737"/>
    </source>
</evidence>
<proteinExistence type="predicted"/>
<evidence type="ECO:0000259" key="3">
    <source>
        <dbReference type="PROSITE" id="PS50222"/>
    </source>
</evidence>
<sequence length="304" mass="34118">MLGPGQVRLRPRVWRDKAGGRVARRPGPGWQTGPLVFPQREGRGGKRGQGARSEPPPRPAQGSSSPGIQSGPSSRPGSPRGAEQAGTPRPRLSLGISQATGPAARWRTRKTGKGLGYNSDEMRPRTLLNKHLMEGGRRDHHTMMVLWGTQEIIVAEFHKKIKEAFEVFDHESNNTVDVREIGTIIRSLGCCPTEGELHDLIAEVEEEEPTGYIRFEKFLPVMTEILLERKYRPIPEDVLLRAFEVLDSAKRGFLTKDELIKYMTEEGEPFSQEEMEEMLSAAIDPESNSINYKDYITMMVIDEN</sequence>
<dbReference type="SMART" id="SM00054">
    <property type="entry name" value="EFh"/>
    <property type="match status" value="2"/>
</dbReference>
<dbReference type="PANTHER" id="PTHR46763:SF1">
    <property type="entry name" value="DYNEIN REGULATORY COMPLEX PROTEIN 8"/>
    <property type="match status" value="1"/>
</dbReference>
<accession>A0A2J8KNK8</accession>
<keyword evidence="1" id="KW-0677">Repeat</keyword>
<dbReference type="PANTHER" id="PTHR46763">
    <property type="entry name" value="DYNEIN REGULATORY COMPLEX PROTEIN 8"/>
    <property type="match status" value="1"/>
</dbReference>
<evidence type="ECO:0000313" key="5">
    <source>
        <dbReference type="Proteomes" id="UP000236370"/>
    </source>
</evidence>
<feature type="region of interest" description="Disordered" evidence="2">
    <location>
        <begin position="1"/>
        <end position="121"/>
    </location>
</feature>